<sequence length="659" mass="74347">MVAEGRKEVIAETMAALVDVGCASHDNGRENEPVEVYKLKKKIAEMQRHHEQSLKEAHALLLEYERENVGSATAALPAATSDHNKVYALTSPSNTRDPEFIKKNWIGLEDILRDSGDASQDGGSGASSLVERKKVGREEMFQRGRSSTSSSSNLQGPFEIVPAAEEELVAERDRSARLQRDLASCQSFLRDLVASLDTFREEGAEMSRRIVEAEDARRETVSSVRMQNSRLLGALRDAMSEKEELEKQVKGRKGQGEGPEPDVPVLVLSAKCEESARGKEEDQRKIEGLQAECRRLSQAVEAMKNVEVSGEKEMGELQRRVAISQSDLVQERKARLKLQDEIEKLKEAGEKNEAEGQRLERIISDNEQAIEKKLLKGQEILKEEGRQKEAEIDWLKSEERRRAEEIERLSRELSVERTKSEEVQAQLKHSSDLVKELRQVVLLKDDEINQIELQSAMKDRKLELYGNSIRELEDVKFELVKQLKAERKTLVEAGERAEREKVDAEERMIAYKEEVQLLQAASREQERAREQASMRDSTASMTAFPPRKDATTQSSQENFPNFLAGLETSQSTRTLQGTSNTKKLEDFELSWKLYSDSVHLRVLDLDRTSSSIEKCLAILDAALASDRNSVSRESEQQELMAVKEVPNTAACLTPCHLPC</sequence>
<feature type="coiled-coil region" evidence="1">
    <location>
        <begin position="279"/>
        <end position="355"/>
    </location>
</feature>
<dbReference type="EMBL" id="JH993021">
    <property type="protein sequence ID" value="EKX41755.1"/>
    <property type="molecule type" value="Genomic_DNA"/>
</dbReference>
<organism evidence="3">
    <name type="scientific">Guillardia theta (strain CCMP2712)</name>
    <name type="common">Cryptophyte</name>
    <dbReference type="NCBI Taxonomy" id="905079"/>
    <lineage>
        <taxon>Eukaryota</taxon>
        <taxon>Cryptophyceae</taxon>
        <taxon>Pyrenomonadales</taxon>
        <taxon>Geminigeraceae</taxon>
        <taxon>Guillardia</taxon>
    </lineage>
</organism>
<feature type="compositionally biased region" description="Basic and acidic residues" evidence="2">
    <location>
        <begin position="130"/>
        <end position="142"/>
    </location>
</feature>
<protein>
    <submittedName>
        <fullName evidence="3 4">Uncharacterized protein</fullName>
    </submittedName>
</protein>
<accession>L1J0Y6</accession>
<gene>
    <name evidence="3" type="ORF">GUITHDRAFT_112170</name>
</gene>
<dbReference type="HOGENOM" id="CLU_416493_0_0_1"/>
<dbReference type="PaxDb" id="55529-EKX41755"/>
<dbReference type="GeneID" id="17298356"/>
<reference evidence="3 5" key="1">
    <citation type="journal article" date="2012" name="Nature">
        <title>Algal genomes reveal evolutionary mosaicism and the fate of nucleomorphs.</title>
        <authorList>
            <consortium name="DOE Joint Genome Institute"/>
            <person name="Curtis B.A."/>
            <person name="Tanifuji G."/>
            <person name="Burki F."/>
            <person name="Gruber A."/>
            <person name="Irimia M."/>
            <person name="Maruyama S."/>
            <person name="Arias M.C."/>
            <person name="Ball S.G."/>
            <person name="Gile G.H."/>
            <person name="Hirakawa Y."/>
            <person name="Hopkins J.F."/>
            <person name="Kuo A."/>
            <person name="Rensing S.A."/>
            <person name="Schmutz J."/>
            <person name="Symeonidi A."/>
            <person name="Elias M."/>
            <person name="Eveleigh R.J."/>
            <person name="Herman E.K."/>
            <person name="Klute M.J."/>
            <person name="Nakayama T."/>
            <person name="Obornik M."/>
            <person name="Reyes-Prieto A."/>
            <person name="Armbrust E.V."/>
            <person name="Aves S.J."/>
            <person name="Beiko R.G."/>
            <person name="Coutinho P."/>
            <person name="Dacks J.B."/>
            <person name="Durnford D.G."/>
            <person name="Fast N.M."/>
            <person name="Green B.R."/>
            <person name="Grisdale C.J."/>
            <person name="Hempel F."/>
            <person name="Henrissat B."/>
            <person name="Hoppner M.P."/>
            <person name="Ishida K."/>
            <person name="Kim E."/>
            <person name="Koreny L."/>
            <person name="Kroth P.G."/>
            <person name="Liu Y."/>
            <person name="Malik S.B."/>
            <person name="Maier U.G."/>
            <person name="McRose D."/>
            <person name="Mock T."/>
            <person name="Neilson J.A."/>
            <person name="Onodera N.T."/>
            <person name="Poole A.M."/>
            <person name="Pritham E.J."/>
            <person name="Richards T.A."/>
            <person name="Rocap G."/>
            <person name="Roy S.W."/>
            <person name="Sarai C."/>
            <person name="Schaack S."/>
            <person name="Shirato S."/>
            <person name="Slamovits C.H."/>
            <person name="Spencer D.F."/>
            <person name="Suzuki S."/>
            <person name="Worden A.Z."/>
            <person name="Zauner S."/>
            <person name="Barry K."/>
            <person name="Bell C."/>
            <person name="Bharti A.K."/>
            <person name="Crow J.A."/>
            <person name="Grimwood J."/>
            <person name="Kramer R."/>
            <person name="Lindquist E."/>
            <person name="Lucas S."/>
            <person name="Salamov A."/>
            <person name="McFadden G.I."/>
            <person name="Lane C.E."/>
            <person name="Keeling P.J."/>
            <person name="Gray M.W."/>
            <person name="Grigoriev I.V."/>
            <person name="Archibald J.M."/>
        </authorList>
    </citation>
    <scope>NUCLEOTIDE SEQUENCE</scope>
    <source>
        <strain evidence="3 5">CCMP2712</strain>
    </source>
</reference>
<reference evidence="4" key="3">
    <citation type="submission" date="2016-03" db="UniProtKB">
        <authorList>
            <consortium name="EnsemblProtists"/>
        </authorList>
    </citation>
    <scope>IDENTIFICATION</scope>
</reference>
<evidence type="ECO:0000256" key="1">
    <source>
        <dbReference type="SAM" id="Coils"/>
    </source>
</evidence>
<evidence type="ECO:0000313" key="3">
    <source>
        <dbReference type="EMBL" id="EKX41755.1"/>
    </source>
</evidence>
<feature type="region of interest" description="Disordered" evidence="2">
    <location>
        <begin position="242"/>
        <end position="263"/>
    </location>
</feature>
<feature type="compositionally biased region" description="Basic and acidic residues" evidence="2">
    <location>
        <begin position="523"/>
        <end position="533"/>
    </location>
</feature>
<dbReference type="Proteomes" id="UP000011087">
    <property type="component" value="Unassembled WGS sequence"/>
</dbReference>
<feature type="region of interest" description="Disordered" evidence="2">
    <location>
        <begin position="521"/>
        <end position="554"/>
    </location>
</feature>
<feature type="coiled-coil region" evidence="1">
    <location>
        <begin position="396"/>
        <end position="426"/>
    </location>
</feature>
<dbReference type="AlphaFoldDB" id="L1J0Y6"/>
<evidence type="ECO:0000313" key="4">
    <source>
        <dbReference type="EnsemblProtists" id="EKX41755"/>
    </source>
</evidence>
<dbReference type="OMA" id="IAHENPT"/>
<feature type="region of interest" description="Disordered" evidence="2">
    <location>
        <begin position="116"/>
        <end position="157"/>
    </location>
</feature>
<proteinExistence type="predicted"/>
<keyword evidence="5" id="KW-1185">Reference proteome</keyword>
<keyword evidence="1" id="KW-0175">Coiled coil</keyword>
<evidence type="ECO:0000256" key="2">
    <source>
        <dbReference type="SAM" id="MobiDB-lite"/>
    </source>
</evidence>
<dbReference type="EnsemblProtists" id="EKX41755">
    <property type="protein sequence ID" value="EKX41755"/>
    <property type="gene ID" value="GUITHDRAFT_112170"/>
</dbReference>
<name>L1J0Y6_GUITC</name>
<reference evidence="5" key="2">
    <citation type="submission" date="2012-11" db="EMBL/GenBank/DDBJ databases">
        <authorList>
            <person name="Kuo A."/>
            <person name="Curtis B.A."/>
            <person name="Tanifuji G."/>
            <person name="Burki F."/>
            <person name="Gruber A."/>
            <person name="Irimia M."/>
            <person name="Maruyama S."/>
            <person name="Arias M.C."/>
            <person name="Ball S.G."/>
            <person name="Gile G.H."/>
            <person name="Hirakawa Y."/>
            <person name="Hopkins J.F."/>
            <person name="Rensing S.A."/>
            <person name="Schmutz J."/>
            <person name="Symeonidi A."/>
            <person name="Elias M."/>
            <person name="Eveleigh R.J."/>
            <person name="Herman E.K."/>
            <person name="Klute M.J."/>
            <person name="Nakayama T."/>
            <person name="Obornik M."/>
            <person name="Reyes-Prieto A."/>
            <person name="Armbrust E.V."/>
            <person name="Aves S.J."/>
            <person name="Beiko R.G."/>
            <person name="Coutinho P."/>
            <person name="Dacks J.B."/>
            <person name="Durnford D.G."/>
            <person name="Fast N.M."/>
            <person name="Green B.R."/>
            <person name="Grisdale C."/>
            <person name="Hempe F."/>
            <person name="Henrissat B."/>
            <person name="Hoppner M.P."/>
            <person name="Ishida K.-I."/>
            <person name="Kim E."/>
            <person name="Koreny L."/>
            <person name="Kroth P.G."/>
            <person name="Liu Y."/>
            <person name="Malik S.-B."/>
            <person name="Maier U.G."/>
            <person name="McRose D."/>
            <person name="Mock T."/>
            <person name="Neilson J.A."/>
            <person name="Onodera N.T."/>
            <person name="Poole A.M."/>
            <person name="Pritham E.J."/>
            <person name="Richards T.A."/>
            <person name="Rocap G."/>
            <person name="Roy S.W."/>
            <person name="Sarai C."/>
            <person name="Schaack S."/>
            <person name="Shirato S."/>
            <person name="Slamovits C.H."/>
            <person name="Spencer D.F."/>
            <person name="Suzuki S."/>
            <person name="Worden A.Z."/>
            <person name="Zauner S."/>
            <person name="Barry K."/>
            <person name="Bell C."/>
            <person name="Bharti A.K."/>
            <person name="Crow J.A."/>
            <person name="Grimwood J."/>
            <person name="Kramer R."/>
            <person name="Lindquist E."/>
            <person name="Lucas S."/>
            <person name="Salamov A."/>
            <person name="McFadden G.I."/>
            <person name="Lane C.E."/>
            <person name="Keeling P.J."/>
            <person name="Gray M.W."/>
            <person name="Grigoriev I.V."/>
            <person name="Archibald J.M."/>
        </authorList>
    </citation>
    <scope>NUCLEOTIDE SEQUENCE</scope>
    <source>
        <strain evidence="5">CCMP2712</strain>
    </source>
</reference>
<dbReference type="KEGG" id="gtt:GUITHDRAFT_112170"/>
<dbReference type="RefSeq" id="XP_005828735.1">
    <property type="nucleotide sequence ID" value="XM_005828678.1"/>
</dbReference>
<evidence type="ECO:0000313" key="5">
    <source>
        <dbReference type="Proteomes" id="UP000011087"/>
    </source>
</evidence>